<dbReference type="Pfam" id="PF12142">
    <property type="entry name" value="PPO1_DWL"/>
    <property type="match status" value="1"/>
</dbReference>
<evidence type="ECO:0000259" key="14">
    <source>
        <dbReference type="PROSITE" id="PS00498"/>
    </source>
</evidence>
<feature type="disulfide bond" evidence="10">
    <location>
        <begin position="121"/>
        <end position="183"/>
    </location>
</feature>
<feature type="binding site" evidence="9">
    <location>
        <position position="182"/>
    </location>
    <ligand>
        <name>Cu cation</name>
        <dbReference type="ChEBI" id="CHEBI:23378"/>
        <label>A</label>
    </ligand>
</feature>
<evidence type="ECO:0000256" key="2">
    <source>
        <dbReference type="ARBA" id="ARBA00009928"/>
    </source>
</evidence>
<protein>
    <recommendedName>
        <fullName evidence="13 14">Tyrosinase copper-binding domain-containing protein</fullName>
    </recommendedName>
</protein>
<dbReference type="SMR" id="A0AAV0Z1G0"/>
<dbReference type="InterPro" id="IPR022740">
    <property type="entry name" value="Polyphenol_oxidase_C"/>
</dbReference>
<feature type="compositionally biased region" description="Polar residues" evidence="12">
    <location>
        <begin position="47"/>
        <end position="57"/>
    </location>
</feature>
<feature type="binding site" evidence="9">
    <location>
        <position position="368"/>
    </location>
    <ligand>
        <name>Cu cation</name>
        <dbReference type="ChEBI" id="CHEBI:23378"/>
        <label>B</label>
    </ligand>
</feature>
<dbReference type="PANTHER" id="PTHR11474:SF76">
    <property type="entry name" value="SHKT DOMAIN-CONTAINING PROTEIN"/>
    <property type="match status" value="1"/>
</dbReference>
<proteinExistence type="inferred from homology"/>
<dbReference type="Pfam" id="PF12143">
    <property type="entry name" value="PPO1_KFDV"/>
    <property type="match status" value="1"/>
</dbReference>
<feature type="compositionally biased region" description="Basic residues" evidence="12">
    <location>
        <begin position="32"/>
        <end position="44"/>
    </location>
</feature>
<feature type="binding site" evidence="9">
    <location>
        <position position="334"/>
    </location>
    <ligand>
        <name>Cu cation</name>
        <dbReference type="ChEBI" id="CHEBI:23378"/>
        <label>B</label>
    </ligand>
</feature>
<evidence type="ECO:0000256" key="11">
    <source>
        <dbReference type="PIRSR" id="PIRSR000290-3"/>
    </source>
</evidence>
<dbReference type="InterPro" id="IPR016213">
    <property type="entry name" value="Polyphenol_oxidase"/>
</dbReference>
<organism evidence="15 16">
    <name type="scientific">Vicia faba</name>
    <name type="common">Broad bean</name>
    <name type="synonym">Faba vulgaris</name>
    <dbReference type="NCBI Taxonomy" id="3906"/>
    <lineage>
        <taxon>Eukaryota</taxon>
        <taxon>Viridiplantae</taxon>
        <taxon>Streptophyta</taxon>
        <taxon>Embryophyta</taxon>
        <taxon>Tracheophyta</taxon>
        <taxon>Spermatophyta</taxon>
        <taxon>Magnoliopsida</taxon>
        <taxon>eudicotyledons</taxon>
        <taxon>Gunneridae</taxon>
        <taxon>Pentapetalae</taxon>
        <taxon>rosids</taxon>
        <taxon>fabids</taxon>
        <taxon>Fabales</taxon>
        <taxon>Fabaceae</taxon>
        <taxon>Papilionoideae</taxon>
        <taxon>50 kb inversion clade</taxon>
        <taxon>NPAAA clade</taxon>
        <taxon>Hologalegina</taxon>
        <taxon>IRL clade</taxon>
        <taxon>Fabeae</taxon>
        <taxon>Vicia</taxon>
    </lineage>
</organism>
<dbReference type="GO" id="GO:0009543">
    <property type="term" value="C:chloroplast thylakoid lumen"/>
    <property type="evidence" value="ECO:0007669"/>
    <property type="project" value="UniProtKB-SubCell"/>
</dbReference>
<evidence type="ECO:0000256" key="5">
    <source>
        <dbReference type="ARBA" id="ARBA00023002"/>
    </source>
</evidence>
<dbReference type="SUPFAM" id="SSF48056">
    <property type="entry name" value="Di-copper centre-containing domain"/>
    <property type="match status" value="1"/>
</dbReference>
<feature type="domain" description="Tyrosinase copper-binding" evidence="13">
    <location>
        <begin position="203"/>
        <end position="220"/>
    </location>
</feature>
<dbReference type="InterPro" id="IPR022739">
    <property type="entry name" value="Polyphenol_oxidase_cen"/>
</dbReference>
<dbReference type="InterPro" id="IPR050316">
    <property type="entry name" value="Tyrosinase/Hemocyanin"/>
</dbReference>
<name>A0AAV0Z1G0_VICFA</name>
<evidence type="ECO:0000313" key="15">
    <source>
        <dbReference type="EMBL" id="CAI8591183.1"/>
    </source>
</evidence>
<dbReference type="Pfam" id="PF00264">
    <property type="entry name" value="Tyrosinase"/>
    <property type="match status" value="1"/>
</dbReference>
<dbReference type="FunFam" id="1.10.1280.10:FF:000007">
    <property type="entry name" value="Polyphenol oxidase, chloroplastic"/>
    <property type="match status" value="1"/>
</dbReference>
<evidence type="ECO:0000256" key="10">
    <source>
        <dbReference type="PIRSR" id="PIRSR000290-2"/>
    </source>
</evidence>
<feature type="cross-link" description="2'-(S-cysteinyl)-histidine (Cys-His)" evidence="11">
    <location>
        <begin position="186"/>
        <end position="203"/>
    </location>
</feature>
<sequence>MTSFSPLSFISNINVFSNSKISHSSLYPFSQKHNRSSKHGKPKRQLITCSGNNSNQKNPKEEQALPNIVGHRRNVLIGLGGLYGTFSSNPFALASPISPPDLSTCGPPDLPSHVTPPNINCCPPKSTKIIDFKIPSKQPLRVRQAAHLVNDEYLAKYKKAVELMKALPSNDPRSFTQQANIHCAYCDGAYSQVGFPNLDLQVHNSWLFFPFHRWYLYFYERILGSLINDPTFALPFWNYDAPDGMQIPSIYTDSASPLYDKLRNASHQPPTLIDLNFCDNDIDVDGNELISNNLTIMYRQVFCNGKTSKLFLGNPYRAGDVEPEGAGSIENVPHGPVHTWTGDNTQPNTEDMGSFYSAGRDPIFFCHHSNVDRLWSIWKTLGGKRKDFNDKDWLESGFLFYDENKNLVRVKVKDCLDSKKLGYVYQDVPIPCLKAKPVPQRTKVQRMVEVEINDDNLGESSTNFQVRQQSSRKYVKFPLVLNNKVSAIVKRPKKSRSKKEKEEEEEVLVIDGIEFDKNIAIKFDVLINDEDDKVIGPGNTEFAGSFVNVPHSSHGHKKKKIKTCLRLGLTDLLEDLDVEGDDNVVVTLVPKCGKGLVKIKNIKIVCED</sequence>
<keyword evidence="16" id="KW-1185">Reference proteome</keyword>
<evidence type="ECO:0000259" key="13">
    <source>
        <dbReference type="PROSITE" id="PS00497"/>
    </source>
</evidence>
<keyword evidence="3 9" id="KW-0479">Metal-binding</keyword>
<evidence type="ECO:0000256" key="1">
    <source>
        <dbReference type="ARBA" id="ARBA00004456"/>
    </source>
</evidence>
<evidence type="ECO:0000256" key="3">
    <source>
        <dbReference type="ARBA" id="ARBA00022723"/>
    </source>
</evidence>
<feature type="region of interest" description="Disordered" evidence="12">
    <location>
        <begin position="30"/>
        <end position="61"/>
    </location>
</feature>
<feature type="domain" description="Tyrosinase copper-binding" evidence="14">
    <location>
        <begin position="361"/>
        <end position="372"/>
    </location>
</feature>
<dbReference type="PROSITE" id="PS00498">
    <property type="entry name" value="TYROSINASE_2"/>
    <property type="match status" value="1"/>
</dbReference>
<dbReference type="Proteomes" id="UP001157006">
    <property type="component" value="Chromosome 1L"/>
</dbReference>
<dbReference type="PANTHER" id="PTHR11474">
    <property type="entry name" value="TYROSINASE FAMILY MEMBER"/>
    <property type="match status" value="1"/>
</dbReference>
<dbReference type="GO" id="GO:0046148">
    <property type="term" value="P:pigment biosynthetic process"/>
    <property type="evidence" value="ECO:0007669"/>
    <property type="project" value="InterPro"/>
</dbReference>
<dbReference type="InterPro" id="IPR008922">
    <property type="entry name" value="Di-copper_centre_dom_sf"/>
</dbReference>
<dbReference type="AlphaFoldDB" id="A0AAV0Z1G0"/>
<dbReference type="InterPro" id="IPR002227">
    <property type="entry name" value="Tyrosinase_Cu-bd"/>
</dbReference>
<dbReference type="Gene3D" id="1.10.1280.10">
    <property type="entry name" value="Di-copper center containing domain from catechol oxidase"/>
    <property type="match status" value="1"/>
</dbReference>
<feature type="binding site" evidence="9">
    <location>
        <position position="203"/>
    </location>
    <ligand>
        <name>Cu cation</name>
        <dbReference type="ChEBI" id="CHEBI:23378"/>
        <label>A</label>
    </ligand>
</feature>
<comment type="similarity">
    <text evidence="2">Belongs to the tyrosinase family.</text>
</comment>
<keyword evidence="5" id="KW-0560">Oxidoreductase</keyword>
<reference evidence="15 16" key="1">
    <citation type="submission" date="2023-01" db="EMBL/GenBank/DDBJ databases">
        <authorList>
            <person name="Kreplak J."/>
        </authorList>
    </citation>
    <scope>NUCLEOTIDE SEQUENCE [LARGE SCALE GENOMIC DNA]</scope>
</reference>
<dbReference type="PRINTS" id="PR00092">
    <property type="entry name" value="TYROSINASE"/>
</dbReference>
<dbReference type="PIRSF" id="PIRSF000290">
    <property type="entry name" value="PPO_plant"/>
    <property type="match status" value="1"/>
</dbReference>
<keyword evidence="7" id="KW-0793">Thylakoid</keyword>
<evidence type="ECO:0000256" key="12">
    <source>
        <dbReference type="SAM" id="MobiDB-lite"/>
    </source>
</evidence>
<evidence type="ECO:0000256" key="4">
    <source>
        <dbReference type="ARBA" id="ARBA00022784"/>
    </source>
</evidence>
<keyword evidence="6 9" id="KW-0186">Copper</keyword>
<accession>A0AAV0Z1G0</accession>
<dbReference type="GO" id="GO:0046872">
    <property type="term" value="F:metal ion binding"/>
    <property type="evidence" value="ECO:0007669"/>
    <property type="project" value="UniProtKB-KW"/>
</dbReference>
<evidence type="ECO:0000256" key="6">
    <source>
        <dbReference type="ARBA" id="ARBA00023008"/>
    </source>
</evidence>
<keyword evidence="8 10" id="KW-1015">Disulfide bond</keyword>
<dbReference type="EMBL" id="OX451736">
    <property type="protein sequence ID" value="CAI8591183.1"/>
    <property type="molecule type" value="Genomic_DNA"/>
</dbReference>
<feature type="disulfide bond" evidence="10">
    <location>
        <begin position="105"/>
        <end position="122"/>
    </location>
</feature>
<comment type="cofactor">
    <cofactor evidence="9">
        <name>Cu(2+)</name>
        <dbReference type="ChEBI" id="CHEBI:29036"/>
    </cofactor>
    <text evidence="9">Binds 2 copper ions per subunit.</text>
</comment>
<evidence type="ECO:0000256" key="7">
    <source>
        <dbReference type="ARBA" id="ARBA00023078"/>
    </source>
</evidence>
<dbReference type="GO" id="GO:0004097">
    <property type="term" value="F:catechol oxidase activity"/>
    <property type="evidence" value="ECO:0007669"/>
    <property type="project" value="InterPro"/>
</dbReference>
<evidence type="ECO:0000256" key="8">
    <source>
        <dbReference type="ARBA" id="ARBA00023157"/>
    </source>
</evidence>
<dbReference type="PROSITE" id="PS00497">
    <property type="entry name" value="TYROSINASE_1"/>
    <property type="match status" value="1"/>
</dbReference>
<gene>
    <name evidence="15" type="ORF">VFH_I475640</name>
</gene>
<feature type="binding site" evidence="9">
    <location>
        <position position="338"/>
    </location>
    <ligand>
        <name>Cu cation</name>
        <dbReference type="ChEBI" id="CHEBI:23378"/>
        <label>B</label>
    </ligand>
</feature>
<comment type="subcellular location">
    <subcellularLocation>
        <location evidence="1">Plastid</location>
        <location evidence="1">Chloroplast thylakoid lumen</location>
    </subcellularLocation>
</comment>
<keyword evidence="4" id="KW-0883">Thioether bond</keyword>
<evidence type="ECO:0000256" key="9">
    <source>
        <dbReference type="PIRSR" id="PIRSR000290-1"/>
    </source>
</evidence>
<feature type="binding site" evidence="9">
    <location>
        <position position="212"/>
    </location>
    <ligand>
        <name>Cu cation</name>
        <dbReference type="ChEBI" id="CHEBI:23378"/>
        <label>A</label>
    </ligand>
</feature>
<evidence type="ECO:0000313" key="16">
    <source>
        <dbReference type="Proteomes" id="UP001157006"/>
    </source>
</evidence>